<dbReference type="EMBL" id="JAAAJB010000944">
    <property type="protein sequence ID" value="KAG0249759.1"/>
    <property type="molecule type" value="Genomic_DNA"/>
</dbReference>
<sequence length="480" mass="52652">MSLNRLVQRSHMLRSLRASSVLNTRFALSPATAALHTSARRLQAAQAATEETIDKSTLTPSPDSLGFKFNQVKDDEFTRPVYLDMQATSPLDPRVLDAMMPYMTELYGNPHSRTHSYGWETEKAVDGAREHIANLIGADSKEIIFTSGATESNNLSIKGVARFYKGKKNHIITTQTEHKCVLDSCRVLTDEGFEVTYLPVGTNGLINMKDLEAAIRPDTALVSIMAVNNEIGVIQPLEEIGKLCRSKKIFFHTDAAQAVGKIPIDVNKMNIDLLSISGHKIYGPKGVGAVYVRRRPRVRLAPLITGGGQERGLRSGTVPAPLAVGLGAACKVALDEMAYDHERISHLSERLIKGITDKVKHVHRNGDPVQSYPGCVNLSFAYVEGESLLMALKDIALSSGSACTSASLEPSYVLRALGADDDMAHSSIRFGLGRFTTEEEVEFVISRVVAHVDKLRDMSPLWEMVQEGIDISKIEWTQHA</sequence>
<protein>
    <recommendedName>
        <fullName evidence="12">Cysteine desulfurase, mitosomal</fullName>
        <ecNumber evidence="3">2.8.1.7</ecNumber>
    </recommendedName>
</protein>
<dbReference type="InterPro" id="IPR000192">
    <property type="entry name" value="Aminotrans_V_dom"/>
</dbReference>
<keyword evidence="8" id="KW-0411">Iron-sulfur</keyword>
<comment type="catalytic activity">
    <reaction evidence="9">
        <text>(sulfur carrier)-H + L-cysteine = (sulfur carrier)-SH + L-alanine</text>
        <dbReference type="Rhea" id="RHEA:43892"/>
        <dbReference type="Rhea" id="RHEA-COMP:14737"/>
        <dbReference type="Rhea" id="RHEA-COMP:14739"/>
        <dbReference type="ChEBI" id="CHEBI:29917"/>
        <dbReference type="ChEBI" id="CHEBI:35235"/>
        <dbReference type="ChEBI" id="CHEBI:57972"/>
        <dbReference type="ChEBI" id="CHEBI:64428"/>
        <dbReference type="EC" id="2.8.1.7"/>
    </reaction>
</comment>
<evidence type="ECO:0000256" key="5">
    <source>
        <dbReference type="ARBA" id="ARBA00022723"/>
    </source>
</evidence>
<comment type="caution">
    <text evidence="16">The sequence shown here is derived from an EMBL/GenBank/DDBJ whole genome shotgun (WGS) entry which is preliminary data.</text>
</comment>
<dbReference type="GO" id="GO:0034227">
    <property type="term" value="P:tRNA thio-modification"/>
    <property type="evidence" value="ECO:0007669"/>
    <property type="project" value="UniProtKB-ARBA"/>
</dbReference>
<evidence type="ECO:0000256" key="8">
    <source>
        <dbReference type="ARBA" id="ARBA00023014"/>
    </source>
</evidence>
<dbReference type="InterPro" id="IPR020578">
    <property type="entry name" value="Aminotrans_V_PyrdxlP_BS"/>
</dbReference>
<proteinExistence type="inferred from homology"/>
<dbReference type="GO" id="GO:0044571">
    <property type="term" value="P:[2Fe-2S] cluster assembly"/>
    <property type="evidence" value="ECO:0007669"/>
    <property type="project" value="InterPro"/>
</dbReference>
<dbReference type="GO" id="GO:0030170">
    <property type="term" value="F:pyridoxal phosphate binding"/>
    <property type="evidence" value="ECO:0007669"/>
    <property type="project" value="InterPro"/>
</dbReference>
<dbReference type="GO" id="GO:0046872">
    <property type="term" value="F:metal ion binding"/>
    <property type="evidence" value="ECO:0007669"/>
    <property type="project" value="UniProtKB-KW"/>
</dbReference>
<dbReference type="Gene3D" id="3.90.1150.10">
    <property type="entry name" value="Aspartate Aminotransferase, domain 1"/>
    <property type="match status" value="1"/>
</dbReference>
<dbReference type="GO" id="GO:0002098">
    <property type="term" value="P:tRNA wobble uridine modification"/>
    <property type="evidence" value="ECO:0007669"/>
    <property type="project" value="UniProtKB-ARBA"/>
</dbReference>
<keyword evidence="6" id="KW-0663">Pyridoxal phosphate</keyword>
<dbReference type="OrthoDB" id="10250117at2759"/>
<dbReference type="GO" id="GO:0032047">
    <property type="term" value="C:mitosome"/>
    <property type="evidence" value="ECO:0007669"/>
    <property type="project" value="UniProtKB-SubCell"/>
</dbReference>
<dbReference type="GO" id="GO:0005739">
    <property type="term" value="C:mitochondrion"/>
    <property type="evidence" value="ECO:0007669"/>
    <property type="project" value="TreeGrafter"/>
</dbReference>
<dbReference type="GO" id="GO:0005634">
    <property type="term" value="C:nucleus"/>
    <property type="evidence" value="ECO:0007669"/>
    <property type="project" value="TreeGrafter"/>
</dbReference>
<dbReference type="EC" id="2.8.1.7" evidence="3"/>
<keyword evidence="5" id="KW-0479">Metal-binding</keyword>
<comment type="subcellular location">
    <subcellularLocation>
        <location evidence="11">Mitosome</location>
    </subcellularLocation>
</comment>
<evidence type="ECO:0000256" key="13">
    <source>
        <dbReference type="ARBA" id="ARBA00084113"/>
    </source>
</evidence>
<dbReference type="InterPro" id="IPR015421">
    <property type="entry name" value="PyrdxlP-dep_Trfase_major"/>
</dbReference>
<evidence type="ECO:0000259" key="15">
    <source>
        <dbReference type="Pfam" id="PF00266"/>
    </source>
</evidence>
<keyword evidence="13" id="KW-1025">Mitosome</keyword>
<organism evidence="16 17">
    <name type="scientific">Actinomortierella ambigua</name>
    <dbReference type="NCBI Taxonomy" id="1343610"/>
    <lineage>
        <taxon>Eukaryota</taxon>
        <taxon>Fungi</taxon>
        <taxon>Fungi incertae sedis</taxon>
        <taxon>Mucoromycota</taxon>
        <taxon>Mortierellomycotina</taxon>
        <taxon>Mortierellomycetes</taxon>
        <taxon>Mortierellales</taxon>
        <taxon>Mortierellaceae</taxon>
        <taxon>Actinomortierella</taxon>
    </lineage>
</organism>
<dbReference type="GO" id="GO:0031071">
    <property type="term" value="F:cysteine desulfurase activity"/>
    <property type="evidence" value="ECO:0007669"/>
    <property type="project" value="UniProtKB-EC"/>
</dbReference>
<evidence type="ECO:0000256" key="2">
    <source>
        <dbReference type="ARBA" id="ARBA00006490"/>
    </source>
</evidence>
<evidence type="ECO:0000256" key="12">
    <source>
        <dbReference type="ARBA" id="ARBA00067121"/>
    </source>
</evidence>
<dbReference type="Proteomes" id="UP000807716">
    <property type="component" value="Unassembled WGS sequence"/>
</dbReference>
<gene>
    <name evidence="16" type="primary">NFS1</name>
    <name evidence="16" type="ORF">DFQ27_009806</name>
</gene>
<dbReference type="PANTHER" id="PTHR11601">
    <property type="entry name" value="CYSTEINE DESULFURYLASE FAMILY MEMBER"/>
    <property type="match status" value="1"/>
</dbReference>
<comment type="cofactor">
    <cofactor evidence="1 14">
        <name>pyridoxal 5'-phosphate</name>
        <dbReference type="ChEBI" id="CHEBI:597326"/>
    </cofactor>
</comment>
<evidence type="ECO:0000256" key="11">
    <source>
        <dbReference type="ARBA" id="ARBA00060454"/>
    </source>
</evidence>
<evidence type="ECO:0000256" key="14">
    <source>
        <dbReference type="RuleBase" id="RU004504"/>
    </source>
</evidence>
<dbReference type="Pfam" id="PF00266">
    <property type="entry name" value="Aminotran_5"/>
    <property type="match status" value="1"/>
</dbReference>
<keyword evidence="4" id="KW-0808">Transferase</keyword>
<dbReference type="PANTHER" id="PTHR11601:SF34">
    <property type="entry name" value="CYSTEINE DESULFURASE"/>
    <property type="match status" value="1"/>
</dbReference>
<evidence type="ECO:0000256" key="10">
    <source>
        <dbReference type="ARBA" id="ARBA00054642"/>
    </source>
</evidence>
<evidence type="ECO:0000256" key="4">
    <source>
        <dbReference type="ARBA" id="ARBA00022679"/>
    </source>
</evidence>
<dbReference type="PROSITE" id="PS00595">
    <property type="entry name" value="AA_TRANSFER_CLASS_5"/>
    <property type="match status" value="1"/>
</dbReference>
<dbReference type="GO" id="GO:1990221">
    <property type="term" value="C:L-cysteine desulfurase complex"/>
    <property type="evidence" value="ECO:0007669"/>
    <property type="project" value="UniProtKB-ARBA"/>
</dbReference>
<evidence type="ECO:0000256" key="3">
    <source>
        <dbReference type="ARBA" id="ARBA00012239"/>
    </source>
</evidence>
<dbReference type="HAMAP" id="MF_00331">
    <property type="entry name" value="Cys_desulf_IscS"/>
    <property type="match status" value="1"/>
</dbReference>
<evidence type="ECO:0000256" key="7">
    <source>
        <dbReference type="ARBA" id="ARBA00023004"/>
    </source>
</evidence>
<dbReference type="FunFam" id="3.90.1150.10:FF:000002">
    <property type="entry name" value="Cysteine desulfurase IscS"/>
    <property type="match status" value="1"/>
</dbReference>
<dbReference type="NCBIfam" id="NF002806">
    <property type="entry name" value="PRK02948.1"/>
    <property type="match status" value="1"/>
</dbReference>
<evidence type="ECO:0000313" key="16">
    <source>
        <dbReference type="EMBL" id="KAG0249759.1"/>
    </source>
</evidence>
<evidence type="ECO:0000256" key="9">
    <source>
        <dbReference type="ARBA" id="ARBA00050776"/>
    </source>
</evidence>
<accession>A0A9P6PQ42</accession>
<dbReference type="InterPro" id="IPR010240">
    <property type="entry name" value="Cys_deSase_IscS"/>
</dbReference>
<dbReference type="InterPro" id="IPR015422">
    <property type="entry name" value="PyrdxlP-dep_Trfase_small"/>
</dbReference>
<reference evidence="16" key="1">
    <citation type="journal article" date="2020" name="Fungal Divers.">
        <title>Resolving the Mortierellaceae phylogeny through synthesis of multi-gene phylogenetics and phylogenomics.</title>
        <authorList>
            <person name="Vandepol N."/>
            <person name="Liber J."/>
            <person name="Desiro A."/>
            <person name="Na H."/>
            <person name="Kennedy M."/>
            <person name="Barry K."/>
            <person name="Grigoriev I.V."/>
            <person name="Miller A.N."/>
            <person name="O'Donnell K."/>
            <person name="Stajich J.E."/>
            <person name="Bonito G."/>
        </authorList>
    </citation>
    <scope>NUCLEOTIDE SEQUENCE</scope>
    <source>
        <strain evidence="16">BC1065</strain>
    </source>
</reference>
<evidence type="ECO:0000256" key="6">
    <source>
        <dbReference type="ARBA" id="ARBA00022898"/>
    </source>
</evidence>
<evidence type="ECO:0000313" key="17">
    <source>
        <dbReference type="Proteomes" id="UP000807716"/>
    </source>
</evidence>
<dbReference type="NCBIfam" id="NF010611">
    <property type="entry name" value="PRK14012.1"/>
    <property type="match status" value="1"/>
</dbReference>
<dbReference type="NCBIfam" id="TIGR02006">
    <property type="entry name" value="IscS"/>
    <property type="match status" value="1"/>
</dbReference>
<feature type="domain" description="Aminotransferase class V" evidence="15">
    <location>
        <begin position="81"/>
        <end position="442"/>
    </location>
</feature>
<comment type="function">
    <text evidence="10">Catalyzes the removal of elemental sulfur from cysteine to produce alanine. It supplies the inorganic sulfur for iron-sulfur (Fe-S) clusters in mitosomes.</text>
</comment>
<comment type="similarity">
    <text evidence="2">Belongs to the class-V pyridoxal-phosphate-dependent aminotransferase family. NifS/IscS subfamily.</text>
</comment>
<evidence type="ECO:0000256" key="1">
    <source>
        <dbReference type="ARBA" id="ARBA00001933"/>
    </source>
</evidence>
<dbReference type="InterPro" id="IPR015424">
    <property type="entry name" value="PyrdxlP-dep_Trfase"/>
</dbReference>
<keyword evidence="17" id="KW-1185">Reference proteome</keyword>
<keyword evidence="7" id="KW-0408">Iron</keyword>
<dbReference type="GO" id="GO:0051536">
    <property type="term" value="F:iron-sulfur cluster binding"/>
    <property type="evidence" value="ECO:0007669"/>
    <property type="project" value="UniProtKB-KW"/>
</dbReference>
<dbReference type="Gene3D" id="3.40.640.10">
    <property type="entry name" value="Type I PLP-dependent aspartate aminotransferase-like (Major domain)"/>
    <property type="match status" value="1"/>
</dbReference>
<dbReference type="SUPFAM" id="SSF53383">
    <property type="entry name" value="PLP-dependent transferases"/>
    <property type="match status" value="1"/>
</dbReference>
<name>A0A9P6PQ42_9FUNG</name>
<dbReference type="FunFam" id="3.40.640.10:FF:000003">
    <property type="entry name" value="Cysteine desulfurase IscS"/>
    <property type="match status" value="1"/>
</dbReference>
<dbReference type="AlphaFoldDB" id="A0A9P6PQ42"/>